<dbReference type="Proteomes" id="UP000150550">
    <property type="component" value="Segment"/>
</dbReference>
<name>A0A162HSM3_9ADEN</name>
<sequence length="167" mass="19409">MDSEDELEGPVMLPPLQVHRISSTNRFTSGTVLDLPSMTDNCFVYNFKTPTGETVFIESNGQFKFSEYNFGTLFSGFNDVTLEMQLDFHYMFDCMLDFKWPNADLEYSVNVYTDRRIAIYDLSNADYWPTILAWFAWQCNSNGINFFQYVRLLNEDDEGCPYGTIFA</sequence>
<evidence type="ECO:0000313" key="2">
    <source>
        <dbReference type="Proteomes" id="UP000150550"/>
    </source>
</evidence>
<dbReference type="KEGG" id="vg:39105713"/>
<evidence type="ECO:0000313" key="1">
    <source>
        <dbReference type="EMBL" id="ALB78157.1"/>
    </source>
</evidence>
<organism evidence="1 2">
    <name type="scientific">Chinstrap penguin adenovirus 2</name>
    <dbReference type="NCBI Taxonomy" id="1434088"/>
    <lineage>
        <taxon>Viruses</taxon>
        <taxon>Varidnaviria</taxon>
        <taxon>Bamfordvirae</taxon>
        <taxon>Preplasmiviricota</taxon>
        <taxon>Polisuviricotina</taxon>
        <taxon>Pharingeaviricetes</taxon>
        <taxon>Rowavirales</taxon>
        <taxon>Adenoviridae</taxon>
        <taxon>Siadenovirus</taxon>
        <taxon>Siadenovirus spheniscidae</taxon>
        <taxon>Penguin siadenovirus A</taxon>
    </lineage>
</organism>
<proteinExistence type="predicted"/>
<accession>A0A162HSM3</accession>
<protein>
    <submittedName>
        <fullName evidence="1">ORF8</fullName>
    </submittedName>
</protein>
<reference evidence="1 2" key="1">
    <citation type="submission" date="2014-11" db="EMBL/GenBank/DDBJ databases">
        <title>Analysis of complete genome sequence of novel adenoviruses in Antarctic penguin.</title>
        <authorList>
            <person name="Lee S.-Y."/>
            <person name="Song J.-W."/>
        </authorList>
    </citation>
    <scope>NUCLEOTIDE SEQUENCE [LARGE SCALE GENOMIC DNA]</scope>
    <source>
        <strain evidence="1">CSPAdV_2</strain>
    </source>
</reference>
<gene>
    <name evidence="1" type="ORF">CSPAdV-2_gp22</name>
</gene>
<dbReference type="EMBL" id="KP144329">
    <property type="protein sequence ID" value="ALB78157.1"/>
    <property type="molecule type" value="Genomic_DNA"/>
</dbReference>
<keyword evidence="2" id="KW-1185">Reference proteome</keyword>